<keyword evidence="2" id="KW-0106">Calcium</keyword>
<protein>
    <submittedName>
        <fullName evidence="4">Putative calcium-binding protein CML25</fullName>
    </submittedName>
</protein>
<dbReference type="FunFam" id="1.10.238.10:FF:000178">
    <property type="entry name" value="Calmodulin-2 A"/>
    <property type="match status" value="1"/>
</dbReference>
<dbReference type="PROSITE" id="PS00018">
    <property type="entry name" value="EF_HAND_1"/>
    <property type="match status" value="2"/>
</dbReference>
<dbReference type="GO" id="GO:0005509">
    <property type="term" value="F:calcium ion binding"/>
    <property type="evidence" value="ECO:0007669"/>
    <property type="project" value="InterPro"/>
</dbReference>
<dbReference type="InterPro" id="IPR018247">
    <property type="entry name" value="EF_Hand_1_Ca_BS"/>
</dbReference>
<dbReference type="InterPro" id="IPR050145">
    <property type="entry name" value="Centrin_CML-like"/>
</dbReference>
<dbReference type="InterPro" id="IPR002048">
    <property type="entry name" value="EF_hand_dom"/>
</dbReference>
<evidence type="ECO:0000256" key="1">
    <source>
        <dbReference type="ARBA" id="ARBA00022737"/>
    </source>
</evidence>
<dbReference type="InterPro" id="IPR011992">
    <property type="entry name" value="EF-hand-dom_pair"/>
</dbReference>
<dbReference type="CDD" id="cd00051">
    <property type="entry name" value="EFh"/>
    <property type="match status" value="1"/>
</dbReference>
<dbReference type="SUPFAM" id="SSF47473">
    <property type="entry name" value="EF-hand"/>
    <property type="match status" value="1"/>
</dbReference>
<evidence type="ECO:0000256" key="2">
    <source>
        <dbReference type="ARBA" id="ARBA00022837"/>
    </source>
</evidence>
<dbReference type="Pfam" id="PF13499">
    <property type="entry name" value="EF-hand_7"/>
    <property type="match status" value="1"/>
</dbReference>
<dbReference type="AlphaFoldDB" id="A0A1D1YHW7"/>
<dbReference type="GO" id="GO:0043226">
    <property type="term" value="C:organelle"/>
    <property type="evidence" value="ECO:0007669"/>
    <property type="project" value="UniProtKB-ARBA"/>
</dbReference>
<dbReference type="EMBL" id="GDJX01013732">
    <property type="protein sequence ID" value="JAT54204.1"/>
    <property type="molecule type" value="Transcribed_RNA"/>
</dbReference>
<organism evidence="4">
    <name type="scientific">Anthurium amnicola</name>
    <dbReference type="NCBI Taxonomy" id="1678845"/>
    <lineage>
        <taxon>Eukaryota</taxon>
        <taxon>Viridiplantae</taxon>
        <taxon>Streptophyta</taxon>
        <taxon>Embryophyta</taxon>
        <taxon>Tracheophyta</taxon>
        <taxon>Spermatophyta</taxon>
        <taxon>Magnoliopsida</taxon>
        <taxon>Liliopsida</taxon>
        <taxon>Araceae</taxon>
        <taxon>Pothoideae</taxon>
        <taxon>Potheae</taxon>
        <taxon>Anthurium</taxon>
    </lineage>
</organism>
<dbReference type="PANTHER" id="PTHR23050">
    <property type="entry name" value="CALCIUM BINDING PROTEIN"/>
    <property type="match status" value="1"/>
</dbReference>
<dbReference type="PROSITE" id="PS50222">
    <property type="entry name" value="EF_HAND_2"/>
    <property type="match status" value="1"/>
</dbReference>
<gene>
    <name evidence="4" type="primary">CML25_0</name>
    <name evidence="4" type="ORF">g.145022</name>
</gene>
<dbReference type="SMART" id="SM00054">
    <property type="entry name" value="EFh"/>
    <property type="match status" value="2"/>
</dbReference>
<sequence>FSLSPMASSVADVLSRVFGLLEAFKAFDSDNDGRITAAELGGLLASLGHEASEEEVNQLVVHGDGLLSAEEFVAMQTRDMDLGEVVRLLDATLQVSDGQALAGQQLYQALENIGELSSEECMSIAAAMDGDGDGVIEAGDLLILSSALVL</sequence>
<dbReference type="Gene3D" id="1.10.238.10">
    <property type="entry name" value="EF-hand"/>
    <property type="match status" value="1"/>
</dbReference>
<evidence type="ECO:0000259" key="3">
    <source>
        <dbReference type="PROSITE" id="PS50222"/>
    </source>
</evidence>
<feature type="domain" description="EF-hand" evidence="3">
    <location>
        <begin position="15"/>
        <end position="50"/>
    </location>
</feature>
<evidence type="ECO:0000313" key="4">
    <source>
        <dbReference type="EMBL" id="JAT54204.1"/>
    </source>
</evidence>
<keyword evidence="1" id="KW-0677">Repeat</keyword>
<proteinExistence type="predicted"/>
<reference evidence="4" key="1">
    <citation type="submission" date="2015-07" db="EMBL/GenBank/DDBJ databases">
        <title>Transcriptome Assembly of Anthurium amnicola.</title>
        <authorList>
            <person name="Suzuki J."/>
        </authorList>
    </citation>
    <scope>NUCLEOTIDE SEQUENCE</scope>
</reference>
<feature type="non-terminal residue" evidence="4">
    <location>
        <position position="1"/>
    </location>
</feature>
<accession>A0A1D1YHW7</accession>
<name>A0A1D1YHW7_9ARAE</name>